<organism evidence="5 6">
    <name type="scientific">Oceaniferula flava</name>
    <dbReference type="NCBI Taxonomy" id="2800421"/>
    <lineage>
        <taxon>Bacteria</taxon>
        <taxon>Pseudomonadati</taxon>
        <taxon>Verrucomicrobiota</taxon>
        <taxon>Verrucomicrobiia</taxon>
        <taxon>Verrucomicrobiales</taxon>
        <taxon>Verrucomicrobiaceae</taxon>
        <taxon>Oceaniferula</taxon>
    </lineage>
</organism>
<evidence type="ECO:0000256" key="2">
    <source>
        <dbReference type="ARBA" id="ARBA00022989"/>
    </source>
</evidence>
<gene>
    <name evidence="5" type="ORF">JIN83_10310</name>
</gene>
<dbReference type="AlphaFoldDB" id="A0AAE2SCI9"/>
<proteinExistence type="predicted"/>
<name>A0AAE2SCI9_9BACT</name>
<feature type="transmembrane region" description="Helical" evidence="4">
    <location>
        <begin position="105"/>
        <end position="128"/>
    </location>
</feature>
<evidence type="ECO:0000256" key="4">
    <source>
        <dbReference type="SAM" id="Phobius"/>
    </source>
</evidence>
<feature type="transmembrane region" description="Helical" evidence="4">
    <location>
        <begin position="21"/>
        <end position="43"/>
    </location>
</feature>
<dbReference type="GO" id="GO:0022857">
    <property type="term" value="F:transmembrane transporter activity"/>
    <property type="evidence" value="ECO:0007669"/>
    <property type="project" value="InterPro"/>
</dbReference>
<evidence type="ECO:0008006" key="7">
    <source>
        <dbReference type="Google" id="ProtNLM"/>
    </source>
</evidence>
<feature type="transmembrane region" description="Helical" evidence="4">
    <location>
        <begin position="259"/>
        <end position="279"/>
    </location>
</feature>
<keyword evidence="2 4" id="KW-1133">Transmembrane helix</keyword>
<dbReference type="SUPFAM" id="SSF103473">
    <property type="entry name" value="MFS general substrate transporter"/>
    <property type="match status" value="2"/>
</dbReference>
<dbReference type="Proteomes" id="UP000634206">
    <property type="component" value="Unassembled WGS sequence"/>
</dbReference>
<feature type="transmembrane region" description="Helical" evidence="4">
    <location>
        <begin position="220"/>
        <end position="239"/>
    </location>
</feature>
<evidence type="ECO:0000313" key="5">
    <source>
        <dbReference type="EMBL" id="MBK1855353.1"/>
    </source>
</evidence>
<feature type="transmembrane region" description="Helical" evidence="4">
    <location>
        <begin position="174"/>
        <end position="194"/>
    </location>
</feature>
<feature type="transmembrane region" description="Helical" evidence="4">
    <location>
        <begin position="140"/>
        <end position="162"/>
    </location>
</feature>
<feature type="transmembrane region" description="Helical" evidence="4">
    <location>
        <begin position="49"/>
        <end position="68"/>
    </location>
</feature>
<feature type="transmembrane region" description="Helical" evidence="4">
    <location>
        <begin position="300"/>
        <end position="321"/>
    </location>
</feature>
<evidence type="ECO:0000313" key="6">
    <source>
        <dbReference type="Proteomes" id="UP000634206"/>
    </source>
</evidence>
<keyword evidence="3 4" id="KW-0472">Membrane</keyword>
<dbReference type="InterPro" id="IPR011701">
    <property type="entry name" value="MFS"/>
</dbReference>
<keyword evidence="6" id="KW-1185">Reference proteome</keyword>
<reference evidence="5" key="1">
    <citation type="submission" date="2021-01" db="EMBL/GenBank/DDBJ databases">
        <title>Modified the classification status of verrucomicrobia.</title>
        <authorList>
            <person name="Feng X."/>
        </authorList>
    </citation>
    <scope>NUCLEOTIDE SEQUENCE</scope>
    <source>
        <strain evidence="5">5K15</strain>
    </source>
</reference>
<dbReference type="EMBL" id="JAENIG010000006">
    <property type="protein sequence ID" value="MBK1855353.1"/>
    <property type="molecule type" value="Genomic_DNA"/>
</dbReference>
<comment type="caution">
    <text evidence="5">The sequence shown here is derived from an EMBL/GenBank/DDBJ whole genome shotgun (WGS) entry which is preliminary data.</text>
</comment>
<evidence type="ECO:0000256" key="1">
    <source>
        <dbReference type="ARBA" id="ARBA00022692"/>
    </source>
</evidence>
<keyword evidence="1 4" id="KW-0812">Transmembrane</keyword>
<feature type="transmembrane region" description="Helical" evidence="4">
    <location>
        <begin position="80"/>
        <end position="99"/>
    </location>
</feature>
<feature type="transmembrane region" description="Helical" evidence="4">
    <location>
        <begin position="375"/>
        <end position="395"/>
    </location>
</feature>
<dbReference type="Pfam" id="PF07690">
    <property type="entry name" value="MFS_1"/>
    <property type="match status" value="1"/>
</dbReference>
<dbReference type="InterPro" id="IPR036259">
    <property type="entry name" value="MFS_trans_sf"/>
</dbReference>
<accession>A0AAE2SCI9</accession>
<evidence type="ECO:0000256" key="3">
    <source>
        <dbReference type="ARBA" id="ARBA00023136"/>
    </source>
</evidence>
<dbReference type="Gene3D" id="1.20.1250.20">
    <property type="entry name" value="MFS general substrate transporter like domains"/>
    <property type="match status" value="2"/>
</dbReference>
<protein>
    <recommendedName>
        <fullName evidence="7">MFS transporter</fullName>
    </recommendedName>
</protein>
<sequence>MDDSADIGQQRRTFLWEMVRSVPQGFIETSGTTFAMYVAIAVFDVPMGMKMAIAGAGSIGLLLSLFIVQIVRRLGCSVNAMSLFVWAAAALGFAMAAMAGSSATLYVAGVCVSALMLTLGTPLMAQIYRKHYPNRLRGRLFSIAGMLRAVIAAAAGLGLGVWLTAQGKDFHGLFWFYSGCCLLMAGCVLAMARVKLRRTRRLRLFDAFSHVKNDRVFRKLLMSWMVLGLGNLLSFALFVEFITNPDYGFALEANRVGMITSTIPMLAFILCVVPWGMVFDRLPFYRVRIMVNVFFLSGTLVYYLGGSYLTLCIGMAIHGIARGGGSILWSLWVTRFSTEDNVGEYMSVHTCFTGLRGTIAPIIAFSVAGTLGPSVVAISGASLIVISSIMIWPELREEARQASK</sequence>